<feature type="transmembrane region" description="Helical" evidence="1">
    <location>
        <begin position="87"/>
        <end position="105"/>
    </location>
</feature>
<feature type="transmembrane region" description="Helical" evidence="1">
    <location>
        <begin position="135"/>
        <end position="155"/>
    </location>
</feature>
<evidence type="ECO:0000313" key="2">
    <source>
        <dbReference type="EMBL" id="SMP50418.1"/>
    </source>
</evidence>
<dbReference type="EMBL" id="FXUL01000002">
    <property type="protein sequence ID" value="SMP50418.1"/>
    <property type="molecule type" value="Genomic_DNA"/>
</dbReference>
<feature type="transmembrane region" description="Helical" evidence="1">
    <location>
        <begin position="210"/>
        <end position="230"/>
    </location>
</feature>
<organism evidence="2 3">
    <name type="scientific">Noviherbaspirillum suwonense</name>
    <dbReference type="NCBI Taxonomy" id="1224511"/>
    <lineage>
        <taxon>Bacteria</taxon>
        <taxon>Pseudomonadati</taxon>
        <taxon>Pseudomonadota</taxon>
        <taxon>Betaproteobacteria</taxon>
        <taxon>Burkholderiales</taxon>
        <taxon>Oxalobacteraceae</taxon>
        <taxon>Noviherbaspirillum</taxon>
    </lineage>
</organism>
<evidence type="ECO:0008006" key="4">
    <source>
        <dbReference type="Google" id="ProtNLM"/>
    </source>
</evidence>
<feature type="transmembrane region" description="Helical" evidence="1">
    <location>
        <begin position="161"/>
        <end position="189"/>
    </location>
</feature>
<dbReference type="RefSeq" id="WP_283441244.1">
    <property type="nucleotide sequence ID" value="NZ_FXUL01000002.1"/>
</dbReference>
<evidence type="ECO:0000256" key="1">
    <source>
        <dbReference type="SAM" id="Phobius"/>
    </source>
</evidence>
<gene>
    <name evidence="2" type="ORF">SAMN06295970_102457</name>
</gene>
<feature type="transmembrane region" description="Helical" evidence="1">
    <location>
        <begin position="341"/>
        <end position="362"/>
    </location>
</feature>
<comment type="caution">
    <text evidence="2">The sequence shown here is derived from an EMBL/GenBank/DDBJ whole genome shotgun (WGS) entry which is preliminary data.</text>
</comment>
<keyword evidence="3" id="KW-1185">Reference proteome</keyword>
<keyword evidence="1" id="KW-1133">Transmembrane helix</keyword>
<evidence type="ECO:0000313" key="3">
    <source>
        <dbReference type="Proteomes" id="UP001158049"/>
    </source>
</evidence>
<keyword evidence="1" id="KW-0472">Membrane</keyword>
<protein>
    <recommendedName>
        <fullName evidence="4">Glycosyltransferase RgtA/B/C/D-like domain-containing protein</fullName>
    </recommendedName>
</protein>
<feature type="transmembrane region" description="Helical" evidence="1">
    <location>
        <begin position="259"/>
        <end position="280"/>
    </location>
</feature>
<dbReference type="Proteomes" id="UP001158049">
    <property type="component" value="Unassembled WGS sequence"/>
</dbReference>
<reference evidence="2 3" key="1">
    <citation type="submission" date="2017-05" db="EMBL/GenBank/DDBJ databases">
        <authorList>
            <person name="Varghese N."/>
            <person name="Submissions S."/>
        </authorList>
    </citation>
    <scope>NUCLEOTIDE SEQUENCE [LARGE SCALE GENOMIC DNA]</scope>
    <source>
        <strain evidence="2 3">DSM 26001</strain>
    </source>
</reference>
<accession>A0ABY1PW02</accession>
<sequence length="518" mass="57951">MSFSKLSGRSYAFIFLALLVVTLLPFALCSPLPLADYPNHMARMHILANLDKSADLARYYALDWGFVPNLAMDVLVPPLISFMSAEAATLLFTALTLLLMVSGAIVLHRVLYGRFTLVPFAAFLLLYNRQFIWGFLNYLFSVGLALWLFAAHVYFRDRMNAITRVLLFSVLSVILLVAHLHAFASYAILVGCYEISIAWREHRKTGRFDVARLMLPAVQFLIPVIMFFALSRTAERAADTRFGGWQNKILGLLDIFNNYVPTFDVACFVFVGALLAAGIYRKRVHIHPDMKLSLAVLFILYLVLPSVLFSSYGADRRLLVMVALVLCASLEVRMENVRLAARIVGALILLFIVRMGVIGVQWGKTNAVYAPILATMDSLKEGSRVAVVVGGEITPSLNIPPLDHIGNMAVIKKNVYINSLFAESGQQVLRVKNPPSDTFAISPSQTYRVYDNQLGKIDPFPKVPLDEFDYFLMVNPKYFVPERPRQLELVSERSNVALYRITGQKPKAMPDPSAKANP</sequence>
<keyword evidence="1" id="KW-0812">Transmembrane</keyword>
<name>A0ABY1PW02_9BURK</name>
<proteinExistence type="predicted"/>
<feature type="transmembrane region" description="Helical" evidence="1">
    <location>
        <begin position="292"/>
        <end position="312"/>
    </location>
</feature>
<feature type="transmembrane region" description="Helical" evidence="1">
    <location>
        <begin position="59"/>
        <end position="80"/>
    </location>
</feature>